<dbReference type="EMBL" id="VDEP01000069">
    <property type="protein sequence ID" value="KAA1134068.1"/>
    <property type="molecule type" value="Genomic_DNA"/>
</dbReference>
<gene>
    <name evidence="1" type="ORF">PGTUg99_023963</name>
</gene>
<reference evidence="1 2" key="1">
    <citation type="submission" date="2019-05" db="EMBL/GenBank/DDBJ databases">
        <title>Emergence of the Ug99 lineage of the wheat stem rust pathogen through somatic hybridization.</title>
        <authorList>
            <person name="Li F."/>
            <person name="Upadhyaya N.M."/>
            <person name="Sperschneider J."/>
            <person name="Matny O."/>
            <person name="Nguyen-Phuc H."/>
            <person name="Mago R."/>
            <person name="Raley C."/>
            <person name="Miller M.E."/>
            <person name="Silverstein K.A.T."/>
            <person name="Henningsen E."/>
            <person name="Hirsch C.D."/>
            <person name="Visser B."/>
            <person name="Pretorius Z.A."/>
            <person name="Steffenson B.J."/>
            <person name="Schwessinger B."/>
            <person name="Dodds P.N."/>
            <person name="Figueroa M."/>
        </authorList>
    </citation>
    <scope>NUCLEOTIDE SEQUENCE [LARGE SCALE GENOMIC DNA]</scope>
    <source>
        <strain evidence="1 2">Ug99</strain>
    </source>
</reference>
<protein>
    <submittedName>
        <fullName evidence="1">Uncharacterized protein</fullName>
    </submittedName>
</protein>
<dbReference type="Proteomes" id="UP000325313">
    <property type="component" value="Unassembled WGS sequence"/>
</dbReference>
<proteinExistence type="predicted"/>
<accession>A0A5B0S877</accession>
<organism evidence="1 2">
    <name type="scientific">Puccinia graminis f. sp. tritici</name>
    <dbReference type="NCBI Taxonomy" id="56615"/>
    <lineage>
        <taxon>Eukaryota</taxon>
        <taxon>Fungi</taxon>
        <taxon>Dikarya</taxon>
        <taxon>Basidiomycota</taxon>
        <taxon>Pucciniomycotina</taxon>
        <taxon>Pucciniomycetes</taxon>
        <taxon>Pucciniales</taxon>
        <taxon>Pucciniaceae</taxon>
        <taxon>Puccinia</taxon>
    </lineage>
</organism>
<evidence type="ECO:0000313" key="2">
    <source>
        <dbReference type="Proteomes" id="UP000325313"/>
    </source>
</evidence>
<evidence type="ECO:0000313" key="1">
    <source>
        <dbReference type="EMBL" id="KAA1134068.1"/>
    </source>
</evidence>
<dbReference type="AlphaFoldDB" id="A0A5B0S877"/>
<comment type="caution">
    <text evidence="1">The sequence shown here is derived from an EMBL/GenBank/DDBJ whole genome shotgun (WGS) entry which is preliminary data.</text>
</comment>
<name>A0A5B0S877_PUCGR</name>
<sequence length="92" mass="10129">MKTSLYVRGSGIPQSSTLPPAGTWEIIHSEPVQSCVQRPEGHFPSGQQHLVAISGRYSNTEADRKLLTNPYVSSATDILKHRSRMAELPQLS</sequence>